<keyword evidence="3" id="KW-1185">Reference proteome</keyword>
<keyword evidence="1" id="KW-0472">Membrane</keyword>
<evidence type="ECO:0000256" key="1">
    <source>
        <dbReference type="SAM" id="Phobius"/>
    </source>
</evidence>
<feature type="transmembrane region" description="Helical" evidence="1">
    <location>
        <begin position="203"/>
        <end position="221"/>
    </location>
</feature>
<dbReference type="Proteomes" id="UP000751190">
    <property type="component" value="Unassembled WGS sequence"/>
</dbReference>
<feature type="transmembrane region" description="Helical" evidence="1">
    <location>
        <begin position="49"/>
        <end position="73"/>
    </location>
</feature>
<name>A0A8J5XXG4_DIALT</name>
<sequence length="276" mass="30441">MMLPRGGEPQVQQANSAASAAHEPDLHLASERSGPCTALRKWMGGHRRYFDALAILESLVAITSGIIVWLGTWDLLDNHLLPDTITAKMLLIVFSLLALFASRTLYDKQLLKLRNVERRRRKSITRVRQANAQAAVGCESEARESSSQMAAPASERASRQGLHGDELGSSGAGLVAPSATPIEHMHRLYFDAPHFSARRFARAAFALLASLTLWIGMWDMIDNHIIPTLFAVCAREEWQCAFVKVGCVVLGLLGLYATRTLYGSDSVKNAHFSRMQ</sequence>
<comment type="caution">
    <text evidence="2">The sequence shown here is derived from an EMBL/GenBank/DDBJ whole genome shotgun (WGS) entry which is preliminary data.</text>
</comment>
<evidence type="ECO:0000313" key="3">
    <source>
        <dbReference type="Proteomes" id="UP000751190"/>
    </source>
</evidence>
<proteinExistence type="predicted"/>
<dbReference type="OMA" id="CAREEWQ"/>
<feature type="transmembrane region" description="Helical" evidence="1">
    <location>
        <begin position="241"/>
        <end position="258"/>
    </location>
</feature>
<protein>
    <submittedName>
        <fullName evidence="2">Uncharacterized protein</fullName>
    </submittedName>
</protein>
<keyword evidence="1" id="KW-0812">Transmembrane</keyword>
<dbReference type="OrthoDB" id="10503559at2759"/>
<gene>
    <name evidence="2" type="ORF">KFE25_007146</name>
</gene>
<organism evidence="2 3">
    <name type="scientific">Diacronema lutheri</name>
    <name type="common">Unicellular marine alga</name>
    <name type="synonym">Monochrysis lutheri</name>
    <dbReference type="NCBI Taxonomy" id="2081491"/>
    <lineage>
        <taxon>Eukaryota</taxon>
        <taxon>Haptista</taxon>
        <taxon>Haptophyta</taxon>
        <taxon>Pavlovophyceae</taxon>
        <taxon>Pavlovales</taxon>
        <taxon>Pavlovaceae</taxon>
        <taxon>Diacronema</taxon>
    </lineage>
</organism>
<reference evidence="2" key="1">
    <citation type="submission" date="2021-05" db="EMBL/GenBank/DDBJ databases">
        <title>The genome of the haptophyte Pavlova lutheri (Diacronema luteri, Pavlovales) - a model for lipid biosynthesis in eukaryotic algae.</title>
        <authorList>
            <person name="Hulatt C.J."/>
            <person name="Posewitz M.C."/>
        </authorList>
    </citation>
    <scope>NUCLEOTIDE SEQUENCE</scope>
    <source>
        <strain evidence="2">NIVA-4/92</strain>
    </source>
</reference>
<dbReference type="EMBL" id="JAGTXO010000005">
    <property type="protein sequence ID" value="KAG8468094.1"/>
    <property type="molecule type" value="Genomic_DNA"/>
</dbReference>
<dbReference type="AlphaFoldDB" id="A0A8J5XXG4"/>
<feature type="transmembrane region" description="Helical" evidence="1">
    <location>
        <begin position="85"/>
        <end position="106"/>
    </location>
</feature>
<evidence type="ECO:0000313" key="2">
    <source>
        <dbReference type="EMBL" id="KAG8468094.1"/>
    </source>
</evidence>
<accession>A0A8J5XXG4</accession>
<keyword evidence="1" id="KW-1133">Transmembrane helix</keyword>